<dbReference type="OrthoDB" id="9810445at2"/>
<reference evidence="2 3" key="1">
    <citation type="submission" date="2015-09" db="EMBL/GenBank/DDBJ databases">
        <authorList>
            <consortium name="Swine Surveillance"/>
        </authorList>
    </citation>
    <scope>NUCLEOTIDE SEQUENCE [LARGE SCALE GENOMIC DNA]</scope>
    <source>
        <strain evidence="2 3">CECT 7557</strain>
    </source>
</reference>
<sequence>MTIETGKANWAQRFNRRVWLIGGSVNFHPGPIINNGPVAPWLRRSVKVIDDDTLEIRNYKMGKRWVWLFIAILVIGGWIVKGPMSYNVYWVPEPIMGLIAPEYFAEKAVEIAENRNGTIKPIPEPYRSNEIIATTTAVREQWVLGLIMLLVFAGPPLYWLFGPALRGVRIDRRRNVIYSWSWFSFYIQRPQNPDLRDIETFYAPIGPVRRLDYELGPLVIALPKASNPRKIHQFKLGQSPDATIGQNAILHEMIAQFLANRKTDPDWLTELREERPYRRNPTDWVALIARGHFVPAFWPKSTEQRIEAYVAAEDAKVPKYDY</sequence>
<keyword evidence="1" id="KW-0472">Membrane</keyword>
<gene>
    <name evidence="2" type="ORF">TRM7557_01760</name>
</gene>
<dbReference type="AlphaFoldDB" id="A0A0P1G9N6"/>
<dbReference type="STRING" id="928856.SAMN04488049_1284"/>
<dbReference type="EMBL" id="CYSD01000027">
    <property type="protein sequence ID" value="CUH78184.1"/>
    <property type="molecule type" value="Genomic_DNA"/>
</dbReference>
<keyword evidence="3" id="KW-1185">Reference proteome</keyword>
<evidence type="ECO:0000313" key="3">
    <source>
        <dbReference type="Proteomes" id="UP000052022"/>
    </source>
</evidence>
<evidence type="ECO:0000256" key="1">
    <source>
        <dbReference type="SAM" id="Phobius"/>
    </source>
</evidence>
<keyword evidence="1" id="KW-0812">Transmembrane</keyword>
<name>A0A0P1G9N6_9RHOB</name>
<protein>
    <submittedName>
        <fullName evidence="2">Uncharacterized protein</fullName>
    </submittedName>
</protein>
<dbReference type="RefSeq" id="WP_058289845.1">
    <property type="nucleotide sequence ID" value="NZ_CYSD01000027.1"/>
</dbReference>
<accession>A0A0P1G9N6</accession>
<feature type="transmembrane region" description="Helical" evidence="1">
    <location>
        <begin position="65"/>
        <end position="84"/>
    </location>
</feature>
<organism evidence="2 3">
    <name type="scientific">Tritonibacter multivorans</name>
    <dbReference type="NCBI Taxonomy" id="928856"/>
    <lineage>
        <taxon>Bacteria</taxon>
        <taxon>Pseudomonadati</taxon>
        <taxon>Pseudomonadota</taxon>
        <taxon>Alphaproteobacteria</taxon>
        <taxon>Rhodobacterales</taxon>
        <taxon>Paracoccaceae</taxon>
        <taxon>Tritonibacter</taxon>
    </lineage>
</organism>
<dbReference type="Proteomes" id="UP000052022">
    <property type="component" value="Unassembled WGS sequence"/>
</dbReference>
<keyword evidence="1" id="KW-1133">Transmembrane helix</keyword>
<evidence type="ECO:0000313" key="2">
    <source>
        <dbReference type="EMBL" id="CUH78184.1"/>
    </source>
</evidence>
<proteinExistence type="predicted"/>
<feature type="transmembrane region" description="Helical" evidence="1">
    <location>
        <begin position="142"/>
        <end position="165"/>
    </location>
</feature>